<dbReference type="Pfam" id="PF03060">
    <property type="entry name" value="NMO"/>
    <property type="match status" value="1"/>
</dbReference>
<gene>
    <name evidence="6" type="ORF">GPJ81_12770</name>
</gene>
<dbReference type="Gene3D" id="3.20.20.70">
    <property type="entry name" value="Aldolase class I"/>
    <property type="match status" value="1"/>
</dbReference>
<accession>A0A6I6GSV2</accession>
<keyword evidence="7" id="KW-1185">Reference proteome</keyword>
<evidence type="ECO:0000256" key="1">
    <source>
        <dbReference type="ARBA" id="ARBA00009881"/>
    </source>
</evidence>
<evidence type="ECO:0000256" key="5">
    <source>
        <dbReference type="ARBA" id="ARBA00023033"/>
    </source>
</evidence>
<dbReference type="SUPFAM" id="SSF51412">
    <property type="entry name" value="Inosine monophosphate dehydrogenase (IMPDH)"/>
    <property type="match status" value="1"/>
</dbReference>
<keyword evidence="2" id="KW-0285">Flavoprotein</keyword>
<dbReference type="Proteomes" id="UP000426235">
    <property type="component" value="Chromosome"/>
</dbReference>
<reference evidence="6" key="1">
    <citation type="submission" date="2019-12" db="EMBL/GenBank/DDBJ databases">
        <title>Hybrid Genome Assemblies of two High G+C Isolates from Undergraduate Microbiology Courses.</title>
        <authorList>
            <person name="Ne Ville C.J."/>
            <person name="Enright D."/>
            <person name="Hernandez I."/>
            <person name="Dodsworth J."/>
            <person name="Orwin P.M."/>
        </authorList>
    </citation>
    <scope>NUCLEOTIDE SEQUENCE [LARGE SCALE GENOMIC DNA]</scope>
    <source>
        <strain evidence="6">Neo</strain>
    </source>
</reference>
<evidence type="ECO:0000256" key="2">
    <source>
        <dbReference type="ARBA" id="ARBA00022630"/>
    </source>
</evidence>
<dbReference type="PANTHER" id="PTHR42747:SF4">
    <property type="entry name" value="BLR1330 PROTEIN"/>
    <property type="match status" value="1"/>
</dbReference>
<proteinExistence type="inferred from homology"/>
<evidence type="ECO:0000313" key="6">
    <source>
        <dbReference type="EMBL" id="QGW77520.1"/>
    </source>
</evidence>
<comment type="similarity">
    <text evidence="1">Belongs to the nitronate monooxygenase family. NMO class I subfamily.</text>
</comment>
<name>A0A6I6GSV2_9PSED</name>
<organism evidence="6 7">
    <name type="scientific">Pseudomonas alkylphenolica</name>
    <dbReference type="NCBI Taxonomy" id="237609"/>
    <lineage>
        <taxon>Bacteria</taxon>
        <taxon>Pseudomonadati</taxon>
        <taxon>Pseudomonadota</taxon>
        <taxon>Gammaproteobacteria</taxon>
        <taxon>Pseudomonadales</taxon>
        <taxon>Pseudomonadaceae</taxon>
        <taxon>Pseudomonas</taxon>
    </lineage>
</organism>
<evidence type="ECO:0000256" key="3">
    <source>
        <dbReference type="ARBA" id="ARBA00022643"/>
    </source>
</evidence>
<keyword evidence="5 6" id="KW-0503">Monooxygenase</keyword>
<dbReference type="AlphaFoldDB" id="A0A6I6GSV2"/>
<keyword evidence="4" id="KW-0560">Oxidoreductase</keyword>
<keyword evidence="3" id="KW-0288">FMN</keyword>
<dbReference type="RefSeq" id="WP_157192507.1">
    <property type="nucleotide sequence ID" value="NZ_CP046621.1"/>
</dbReference>
<dbReference type="FunFam" id="3.20.20.70:FF:000210">
    <property type="entry name" value="2-nitropropane dioxygenase"/>
    <property type="match status" value="1"/>
</dbReference>
<evidence type="ECO:0000313" key="7">
    <source>
        <dbReference type="Proteomes" id="UP000426235"/>
    </source>
</evidence>
<sequence length="317" mass="33538">MPLPDFLSNRLRLPLIGAPMFLASTPPLVTAQCRAGIIGAMPALNARSPAQLDGWLAQLTEELACAQPVNVAAPAPFAINQIVRRSNTRQEQDLALLVKHRVPIVITSVGAPGEVVDAVHGYGGLVLHDVVSVRHAHKAAEAGVDGLVAVCAGAGGHGGTLNPLAFVNEIRRFFNGILLLAGGITTGKDLLAARIMGADLGYVGTRFLATRECEVDPGYKQMLLAADADQIVNTALFSGLPANYLRHSITRCGLDPDNLPERPAQGATGGHNGHKLWKDIWAAGHGVGNIDDIPNVETLVRRLEHEYRQAAAGNLGW</sequence>
<dbReference type="GO" id="GO:0018580">
    <property type="term" value="F:nitronate monooxygenase activity"/>
    <property type="evidence" value="ECO:0007669"/>
    <property type="project" value="InterPro"/>
</dbReference>
<dbReference type="InterPro" id="IPR004136">
    <property type="entry name" value="NMO"/>
</dbReference>
<dbReference type="InterPro" id="IPR013785">
    <property type="entry name" value="Aldolase_TIM"/>
</dbReference>
<evidence type="ECO:0000256" key="4">
    <source>
        <dbReference type="ARBA" id="ARBA00023002"/>
    </source>
</evidence>
<dbReference type="EMBL" id="CP046621">
    <property type="protein sequence ID" value="QGW77520.1"/>
    <property type="molecule type" value="Genomic_DNA"/>
</dbReference>
<protein>
    <submittedName>
        <fullName evidence="6">Nitronate monooxygenase</fullName>
    </submittedName>
</protein>
<dbReference type="CDD" id="cd04730">
    <property type="entry name" value="NPD_like"/>
    <property type="match status" value="1"/>
</dbReference>
<dbReference type="PANTHER" id="PTHR42747">
    <property type="entry name" value="NITRONATE MONOOXYGENASE-RELATED"/>
    <property type="match status" value="1"/>
</dbReference>